<protein>
    <submittedName>
        <fullName evidence="6">DDB1- and CUL4-associated factor 12</fullName>
    </submittedName>
</protein>
<keyword evidence="7" id="KW-1185">Reference proteome</keyword>
<evidence type="ECO:0000256" key="2">
    <source>
        <dbReference type="ARBA" id="ARBA00022737"/>
    </source>
</evidence>
<feature type="compositionally biased region" description="Low complexity" evidence="4">
    <location>
        <begin position="549"/>
        <end position="560"/>
    </location>
</feature>
<feature type="compositionally biased region" description="Polar residues" evidence="4">
    <location>
        <begin position="498"/>
        <end position="517"/>
    </location>
</feature>
<evidence type="ECO:0000256" key="4">
    <source>
        <dbReference type="SAM" id="MobiDB-lite"/>
    </source>
</evidence>
<evidence type="ECO:0000256" key="1">
    <source>
        <dbReference type="ARBA" id="ARBA00022574"/>
    </source>
</evidence>
<dbReference type="Pfam" id="PF23760">
    <property type="entry name" value="Beta-prop_DCAF12"/>
    <property type="match status" value="2"/>
</dbReference>
<feature type="region of interest" description="Disordered" evidence="4">
    <location>
        <begin position="1"/>
        <end position="126"/>
    </location>
</feature>
<evidence type="ECO:0000313" key="7">
    <source>
        <dbReference type="Proteomes" id="UP000780801"/>
    </source>
</evidence>
<dbReference type="AlphaFoldDB" id="A0A9P6FQL1"/>
<dbReference type="PANTHER" id="PTHR22847:SF637">
    <property type="entry name" value="WD REPEAT DOMAIN 5B"/>
    <property type="match status" value="1"/>
</dbReference>
<feature type="compositionally biased region" description="Basic residues" evidence="4">
    <location>
        <begin position="45"/>
        <end position="69"/>
    </location>
</feature>
<feature type="compositionally biased region" description="Low complexity" evidence="4">
    <location>
        <begin position="11"/>
        <end position="22"/>
    </location>
</feature>
<feature type="compositionally biased region" description="Low complexity" evidence="4">
    <location>
        <begin position="178"/>
        <end position="189"/>
    </location>
</feature>
<sequence length="868" mass="92795">MPTHTDCRPFSSYNASASSETSPATDIMGQLRRREYSSRQQLHLQLHRRCRQPQRKSSTRHRTHPRQSHHIPSADSSAMSLSVRSGSSLQGNESDDGVTGDTGSRKRAAVQASQPMTTSYSFPGTHPVSTARSLGAGASPGMDWITSVVSAASTRDPSGQTRPRIVWERASREIVSLSPMSAPASSDAPATEKHQESQTSAPPPSSTAASVSYCKTQMNAGQVMGHGGVASSTGGGGGAGAEARGGHVGSINVGRRMSTPVLSTRCNSIISNGPSVMSTITTEANQSPCDIGTISQSLNEDGSYLQRGYGAPFGPSPPADSDTDSDMMSDKESDDSEDSESSDSEAEYRFRRNGRTLHRSSFIKMRNKEKASLHCYFDHSSGRKNHTMELVMSRVPMVLKEHEYTFAGYDKIFASAWLNEDEVLVGTKCDQMAILNVRTNRRIVVPKLQEALLEPSDLVLEKLYKAACSQNHSLPVIKKRKALEAAQRDLQNAQMSTRFPGSYVTDPNSTSRSSTGFSIHDQGGNGSLGITFSLASSLERGLRFFSTGRRSSTPSFSSASQPIPSPVSVAPQTATTPAGPTGAAPPGGSMTFNQQSAINSLGVRSLSINPSKTLLAVGSGEPFQVTIYSLPELVPAGVLYGHADLVFSLKWVSDSVLVSGSRDGSFCVWKVSANGTGSRLASVGGSSVDSYGVPRVPDMIPATSKPVQVYFPELVRQEEKARVRDLAYNQRTGQLMTLAAEGYVKLWDRDTYTQISKLKMVHTAETVCLASNTDANLYAVGSQSHIMVVDPRVPVSSNGGAGGTVHVADSCDDGWGSREVVYDDETFYDVTVKNAVYSMAYSEAGTRIFAAGGPLQISISGSYAGLWC</sequence>
<keyword evidence="1 3" id="KW-0853">WD repeat</keyword>
<evidence type="ECO:0000313" key="6">
    <source>
        <dbReference type="EMBL" id="KAF9580020.1"/>
    </source>
</evidence>
<dbReference type="EMBL" id="JAABOA010002335">
    <property type="protein sequence ID" value="KAF9580020.1"/>
    <property type="molecule type" value="Genomic_DNA"/>
</dbReference>
<dbReference type="InterPro" id="IPR056151">
    <property type="entry name" value="Beta-prop_DCAF12"/>
</dbReference>
<feature type="region of interest" description="Disordered" evidence="4">
    <location>
        <begin position="498"/>
        <end position="522"/>
    </location>
</feature>
<dbReference type="OrthoDB" id="10251741at2759"/>
<feature type="compositionally biased region" description="Polar residues" evidence="4">
    <location>
        <begin position="111"/>
        <end position="126"/>
    </location>
</feature>
<dbReference type="InterPro" id="IPR015943">
    <property type="entry name" value="WD40/YVTN_repeat-like_dom_sf"/>
</dbReference>
<reference evidence="6" key="1">
    <citation type="journal article" date="2020" name="Fungal Divers.">
        <title>Resolving the Mortierellaceae phylogeny through synthesis of multi-gene phylogenetics and phylogenomics.</title>
        <authorList>
            <person name="Vandepol N."/>
            <person name="Liber J."/>
            <person name="Desiro A."/>
            <person name="Na H."/>
            <person name="Kennedy M."/>
            <person name="Barry K."/>
            <person name="Grigoriev I.V."/>
            <person name="Miller A.N."/>
            <person name="O'Donnell K."/>
            <person name="Stajich J.E."/>
            <person name="Bonito G."/>
        </authorList>
    </citation>
    <scope>NUCLEOTIDE SEQUENCE</scope>
    <source>
        <strain evidence="6">KOD1015</strain>
    </source>
</reference>
<name>A0A9P6FQL1_9FUNG</name>
<feature type="compositionally biased region" description="Polar residues" evidence="4">
    <location>
        <begin position="74"/>
        <end position="92"/>
    </location>
</feature>
<dbReference type="SUPFAM" id="SSF50978">
    <property type="entry name" value="WD40 repeat-like"/>
    <property type="match status" value="1"/>
</dbReference>
<feature type="compositionally biased region" description="Acidic residues" evidence="4">
    <location>
        <begin position="321"/>
        <end position="345"/>
    </location>
</feature>
<keyword evidence="2" id="KW-0677">Repeat</keyword>
<dbReference type="Proteomes" id="UP000780801">
    <property type="component" value="Unassembled WGS sequence"/>
</dbReference>
<evidence type="ECO:0000256" key="3">
    <source>
        <dbReference type="PROSITE-ProRule" id="PRU00221"/>
    </source>
</evidence>
<feature type="compositionally biased region" description="Low complexity" evidence="4">
    <location>
        <begin position="573"/>
        <end position="588"/>
    </location>
</feature>
<feature type="region of interest" description="Disordered" evidence="4">
    <location>
        <begin position="176"/>
        <end position="210"/>
    </location>
</feature>
<dbReference type="PANTHER" id="PTHR22847">
    <property type="entry name" value="WD40 REPEAT PROTEIN"/>
    <property type="match status" value="1"/>
</dbReference>
<feature type="repeat" description="WD" evidence="3">
    <location>
        <begin position="639"/>
        <end position="672"/>
    </location>
</feature>
<dbReference type="GO" id="GO:1990234">
    <property type="term" value="C:transferase complex"/>
    <property type="evidence" value="ECO:0007669"/>
    <property type="project" value="UniProtKB-ARBA"/>
</dbReference>
<evidence type="ECO:0000259" key="5">
    <source>
        <dbReference type="Pfam" id="PF23760"/>
    </source>
</evidence>
<dbReference type="SMART" id="SM00320">
    <property type="entry name" value="WD40"/>
    <property type="match status" value="4"/>
</dbReference>
<dbReference type="InterPro" id="IPR001680">
    <property type="entry name" value="WD40_rpt"/>
</dbReference>
<feature type="region of interest" description="Disordered" evidence="4">
    <location>
        <begin position="549"/>
        <end position="590"/>
    </location>
</feature>
<feature type="domain" description="DDB1- and CUL4-associated factor 12 beta-propeller" evidence="5">
    <location>
        <begin position="594"/>
        <end position="793"/>
    </location>
</feature>
<dbReference type="PROSITE" id="PS50082">
    <property type="entry name" value="WD_REPEATS_2"/>
    <property type="match status" value="1"/>
</dbReference>
<comment type="caution">
    <text evidence="6">The sequence shown here is derived from an EMBL/GenBank/DDBJ whole genome shotgun (WGS) entry which is preliminary data.</text>
</comment>
<dbReference type="PROSITE" id="PS50294">
    <property type="entry name" value="WD_REPEATS_REGION"/>
    <property type="match status" value="1"/>
</dbReference>
<accession>A0A9P6FQL1</accession>
<feature type="region of interest" description="Disordered" evidence="4">
    <location>
        <begin position="302"/>
        <end position="350"/>
    </location>
</feature>
<feature type="domain" description="DDB1- and CUL4-associated factor 12 beta-propeller" evidence="5">
    <location>
        <begin position="396"/>
        <end position="451"/>
    </location>
</feature>
<organism evidence="6 7">
    <name type="scientific">Lunasporangiospora selenospora</name>
    <dbReference type="NCBI Taxonomy" id="979761"/>
    <lineage>
        <taxon>Eukaryota</taxon>
        <taxon>Fungi</taxon>
        <taxon>Fungi incertae sedis</taxon>
        <taxon>Mucoromycota</taxon>
        <taxon>Mortierellomycotina</taxon>
        <taxon>Mortierellomycetes</taxon>
        <taxon>Mortierellales</taxon>
        <taxon>Mortierellaceae</taxon>
        <taxon>Lunasporangiospora</taxon>
    </lineage>
</organism>
<dbReference type="InterPro" id="IPR036322">
    <property type="entry name" value="WD40_repeat_dom_sf"/>
</dbReference>
<gene>
    <name evidence="6" type="primary">DCAF12</name>
    <name evidence="6" type="ORF">BGW38_003493</name>
</gene>
<proteinExistence type="predicted"/>
<dbReference type="Gene3D" id="2.130.10.10">
    <property type="entry name" value="YVTN repeat-like/Quinoprotein amine dehydrogenase"/>
    <property type="match status" value="2"/>
</dbReference>